<accession>A0A3N8P9I3</accession>
<organism evidence="2 3">
    <name type="scientific">Burkholderia contaminans</name>
    <dbReference type="NCBI Taxonomy" id="488447"/>
    <lineage>
        <taxon>Bacteria</taxon>
        <taxon>Pseudomonadati</taxon>
        <taxon>Pseudomonadota</taxon>
        <taxon>Betaproteobacteria</taxon>
        <taxon>Burkholderiales</taxon>
        <taxon>Burkholderiaceae</taxon>
        <taxon>Burkholderia</taxon>
        <taxon>Burkholderia cepacia complex</taxon>
    </lineage>
</organism>
<dbReference type="Proteomes" id="UP000277921">
    <property type="component" value="Unassembled WGS sequence"/>
</dbReference>
<dbReference type="RefSeq" id="WP_124583834.1">
    <property type="nucleotide sequence ID" value="NZ_QTQV01000024.1"/>
</dbReference>
<dbReference type="AlphaFoldDB" id="A0A3N8P9I3"/>
<reference evidence="2 3" key="1">
    <citation type="submission" date="2018-08" db="EMBL/GenBank/DDBJ databases">
        <title>Comparative analysis of Burkholderia isolates from Puerto Rico.</title>
        <authorList>
            <person name="Hall C."/>
            <person name="Sahl J."/>
            <person name="Wagner D."/>
        </authorList>
    </citation>
    <scope>NUCLEOTIDE SEQUENCE [LARGE SCALE GENOMIC DNA]</scope>
    <source>
        <strain evidence="2 3">Bp9025</strain>
    </source>
</reference>
<feature type="region of interest" description="Disordered" evidence="1">
    <location>
        <begin position="1"/>
        <end position="25"/>
    </location>
</feature>
<sequence>MAGLGPGGANLSVVGRSPSHKSTRTTAIYARLRMEPVRNSMETATTAMMQATGLAATDESESEAAEE</sequence>
<proteinExistence type="predicted"/>
<evidence type="ECO:0000313" key="3">
    <source>
        <dbReference type="Proteomes" id="UP000277921"/>
    </source>
</evidence>
<name>A0A3N8P9I3_9BURK</name>
<evidence type="ECO:0000256" key="1">
    <source>
        <dbReference type="SAM" id="MobiDB-lite"/>
    </source>
</evidence>
<gene>
    <name evidence="2" type="ORF">DF051_30945</name>
</gene>
<dbReference type="EMBL" id="QTQV01000024">
    <property type="protein sequence ID" value="RQT08444.1"/>
    <property type="molecule type" value="Genomic_DNA"/>
</dbReference>
<evidence type="ECO:0000313" key="2">
    <source>
        <dbReference type="EMBL" id="RQT08444.1"/>
    </source>
</evidence>
<protein>
    <submittedName>
        <fullName evidence="2">Uncharacterized protein</fullName>
    </submittedName>
</protein>
<comment type="caution">
    <text evidence="2">The sequence shown here is derived from an EMBL/GenBank/DDBJ whole genome shotgun (WGS) entry which is preliminary data.</text>
</comment>